<dbReference type="PANTHER" id="PTHR43080">
    <property type="entry name" value="CBS DOMAIN-CONTAINING PROTEIN CBSX3, MITOCHONDRIAL"/>
    <property type="match status" value="1"/>
</dbReference>
<reference evidence="5" key="1">
    <citation type="submission" date="2022-10" db="EMBL/GenBank/DDBJ databases">
        <title>The complete genomes of actinobacterial strains from the NBC collection.</title>
        <authorList>
            <person name="Joergensen T.S."/>
            <person name="Alvarez Arevalo M."/>
            <person name="Sterndorff E.B."/>
            <person name="Faurdal D."/>
            <person name="Vuksanovic O."/>
            <person name="Mourched A.-S."/>
            <person name="Charusanti P."/>
            <person name="Shaw S."/>
            <person name="Blin K."/>
            <person name="Weber T."/>
        </authorList>
    </citation>
    <scope>NUCLEOTIDE SEQUENCE</scope>
    <source>
        <strain evidence="5">NBC_00003</strain>
    </source>
</reference>
<accession>A0AAU2UX96</accession>
<dbReference type="SUPFAM" id="SSF54631">
    <property type="entry name" value="CBS-domain pair"/>
    <property type="match status" value="1"/>
</dbReference>
<dbReference type="InterPro" id="IPR000644">
    <property type="entry name" value="CBS_dom"/>
</dbReference>
<dbReference type="PIRSF" id="PIRSF036990">
    <property type="entry name" value="UCP036990_CBS_BON"/>
    <property type="match status" value="1"/>
</dbReference>
<dbReference type="PANTHER" id="PTHR43080:SF29">
    <property type="entry name" value="OS02G0818000 PROTEIN"/>
    <property type="match status" value="1"/>
</dbReference>
<feature type="domain" description="BON" evidence="3">
    <location>
        <begin position="152"/>
        <end position="220"/>
    </location>
</feature>
<dbReference type="Pfam" id="PF04972">
    <property type="entry name" value="BON"/>
    <property type="match status" value="1"/>
</dbReference>
<sequence length="243" mass="27015">MKHSKVGSVMTTEAVTARFATPFKEVAQLLSLHRISGLPVIDADDNVIGVISETDLLVREAEAPGPGARRRRFWPPRMNPAARRAQAKAQARTAGQLMSQPPVCTHAENSIAEAARSMARHKVERLPVLDEEDRLVGIVTRRDLLQIFLRTDDEIRREVITEVLVNTLWLSPQTITVSVADGVVTLDGKLERRSEVPIAVNMTRQIDGVVAVLDKLAYHLDDSHIHPTEQALHGVAEDWLRKL</sequence>
<dbReference type="PROSITE" id="PS50914">
    <property type="entry name" value="BON"/>
    <property type="match status" value="1"/>
</dbReference>
<dbReference type="Pfam" id="PF00571">
    <property type="entry name" value="CBS"/>
    <property type="match status" value="2"/>
</dbReference>
<evidence type="ECO:0000313" key="5">
    <source>
        <dbReference type="EMBL" id="WTW59806.1"/>
    </source>
</evidence>
<dbReference type="PROSITE" id="PS51371">
    <property type="entry name" value="CBS"/>
    <property type="match status" value="2"/>
</dbReference>
<evidence type="ECO:0000259" key="3">
    <source>
        <dbReference type="PROSITE" id="PS50914"/>
    </source>
</evidence>
<keyword evidence="1 2" id="KW-0129">CBS domain</keyword>
<dbReference type="SMART" id="SM00116">
    <property type="entry name" value="CBS"/>
    <property type="match status" value="2"/>
</dbReference>
<dbReference type="CDD" id="cd04586">
    <property type="entry name" value="CBS_pair_BON_assoc"/>
    <property type="match status" value="1"/>
</dbReference>
<organism evidence="5">
    <name type="scientific">Streptomyces sp. NBC_00003</name>
    <dbReference type="NCBI Taxonomy" id="2903608"/>
    <lineage>
        <taxon>Bacteria</taxon>
        <taxon>Bacillati</taxon>
        <taxon>Actinomycetota</taxon>
        <taxon>Actinomycetes</taxon>
        <taxon>Kitasatosporales</taxon>
        <taxon>Streptomycetaceae</taxon>
        <taxon>Streptomyces</taxon>
    </lineage>
</organism>
<dbReference type="EMBL" id="CP108318">
    <property type="protein sequence ID" value="WTW59806.1"/>
    <property type="molecule type" value="Genomic_DNA"/>
</dbReference>
<dbReference type="InterPro" id="IPR007055">
    <property type="entry name" value="BON_dom"/>
</dbReference>
<feature type="domain" description="CBS" evidence="4">
    <location>
        <begin position="10"/>
        <end position="67"/>
    </location>
</feature>
<dbReference type="Gene3D" id="3.10.580.10">
    <property type="entry name" value="CBS-domain"/>
    <property type="match status" value="1"/>
</dbReference>
<feature type="domain" description="CBS" evidence="4">
    <location>
        <begin position="98"/>
        <end position="154"/>
    </location>
</feature>
<evidence type="ECO:0000256" key="1">
    <source>
        <dbReference type="ARBA" id="ARBA00023122"/>
    </source>
</evidence>
<proteinExistence type="predicted"/>
<dbReference type="InterPro" id="IPR017080">
    <property type="entry name" value="UCP036990_CBS_BON"/>
</dbReference>
<protein>
    <submittedName>
        <fullName evidence="5">CBS domain-containing protein</fullName>
    </submittedName>
</protein>
<dbReference type="Gene3D" id="3.30.1340.30">
    <property type="match status" value="1"/>
</dbReference>
<dbReference type="InterPro" id="IPR051257">
    <property type="entry name" value="Diverse_CBS-Domain"/>
</dbReference>
<dbReference type="InterPro" id="IPR046342">
    <property type="entry name" value="CBS_dom_sf"/>
</dbReference>
<gene>
    <name evidence="5" type="ORF">OG549_03650</name>
</gene>
<dbReference type="AlphaFoldDB" id="A0AAU2UX96"/>
<evidence type="ECO:0000256" key="2">
    <source>
        <dbReference type="PROSITE-ProRule" id="PRU00703"/>
    </source>
</evidence>
<evidence type="ECO:0000259" key="4">
    <source>
        <dbReference type="PROSITE" id="PS51371"/>
    </source>
</evidence>
<name>A0AAU2UX96_9ACTN</name>